<keyword evidence="4" id="KW-0862">Zinc</keyword>
<dbReference type="NCBIfam" id="TIGR04448">
    <property type="entry name" value="creatininase"/>
    <property type="match status" value="1"/>
</dbReference>
<dbReference type="GO" id="GO:0009231">
    <property type="term" value="P:riboflavin biosynthetic process"/>
    <property type="evidence" value="ECO:0007669"/>
    <property type="project" value="TreeGrafter"/>
</dbReference>
<dbReference type="InterPro" id="IPR024087">
    <property type="entry name" value="Creatininase-like_sf"/>
</dbReference>
<dbReference type="Gene3D" id="3.40.50.10310">
    <property type="entry name" value="Creatininase"/>
    <property type="match status" value="1"/>
</dbReference>
<reference evidence="7" key="1">
    <citation type="submission" date="2018-07" db="EMBL/GenBank/DDBJ databases">
        <authorList>
            <person name="Peiro R."/>
            <person name="Begona"/>
            <person name="Cbmso G."/>
            <person name="Lopez M."/>
            <person name="Gonzalez S."/>
        </authorList>
    </citation>
    <scope>NUCLEOTIDE SEQUENCE [LARGE SCALE GENOMIC DNA]</scope>
</reference>
<evidence type="ECO:0000256" key="2">
    <source>
        <dbReference type="ARBA" id="ARBA00022723"/>
    </source>
</evidence>
<keyword evidence="3" id="KW-0378">Hydrolase</keyword>
<dbReference type="Pfam" id="PF02633">
    <property type="entry name" value="Creatininase"/>
    <property type="match status" value="1"/>
</dbReference>
<dbReference type="PANTHER" id="PTHR35005:SF1">
    <property type="entry name" value="2-AMINO-5-FORMYLAMINO-6-RIBOSYLAMINOPYRIMIDIN-4(3H)-ONE 5'-MONOPHOSPHATE DEFORMYLASE"/>
    <property type="match status" value="1"/>
</dbReference>
<dbReference type="GO" id="GO:0046872">
    <property type="term" value="F:metal ion binding"/>
    <property type="evidence" value="ECO:0007669"/>
    <property type="project" value="UniProtKB-KW"/>
</dbReference>
<comment type="cofactor">
    <cofactor evidence="1">
        <name>Zn(2+)</name>
        <dbReference type="ChEBI" id="CHEBI:29105"/>
    </cofactor>
</comment>
<evidence type="ECO:0000256" key="3">
    <source>
        <dbReference type="ARBA" id="ARBA00022801"/>
    </source>
</evidence>
<name>A0A376A9T7_9HYPH</name>
<dbReference type="InterPro" id="IPR031034">
    <property type="entry name" value="Creatininase"/>
</dbReference>
<dbReference type="SUPFAM" id="SSF102215">
    <property type="entry name" value="Creatininase"/>
    <property type="match status" value="1"/>
</dbReference>
<accession>A0A376A9T7</accession>
<dbReference type="GO" id="GO:0047789">
    <property type="term" value="F:creatininase activity"/>
    <property type="evidence" value="ECO:0007669"/>
    <property type="project" value="InterPro"/>
</dbReference>
<proteinExistence type="inferred from homology"/>
<protein>
    <recommendedName>
        <fullName evidence="8">Creatininase</fullName>
    </recommendedName>
</protein>
<dbReference type="Proteomes" id="UP000254764">
    <property type="component" value="Unassembled WGS sequence"/>
</dbReference>
<organism evidence="6 7">
    <name type="scientific">Ciceribacter selenitireducens ATCC BAA-1503</name>
    <dbReference type="NCBI Taxonomy" id="1336235"/>
    <lineage>
        <taxon>Bacteria</taxon>
        <taxon>Pseudomonadati</taxon>
        <taxon>Pseudomonadota</taxon>
        <taxon>Alphaproteobacteria</taxon>
        <taxon>Hyphomicrobiales</taxon>
        <taxon>Rhizobiaceae</taxon>
        <taxon>Ciceribacter</taxon>
    </lineage>
</organism>
<evidence type="ECO:0000256" key="1">
    <source>
        <dbReference type="ARBA" id="ARBA00001947"/>
    </source>
</evidence>
<keyword evidence="7" id="KW-1185">Reference proteome</keyword>
<evidence type="ECO:0000313" key="6">
    <source>
        <dbReference type="EMBL" id="SSC64631.1"/>
    </source>
</evidence>
<dbReference type="InterPro" id="IPR003785">
    <property type="entry name" value="Creatininase/forma_Hydrolase"/>
</dbReference>
<dbReference type="GO" id="GO:0016811">
    <property type="term" value="F:hydrolase activity, acting on carbon-nitrogen (but not peptide) bonds, in linear amides"/>
    <property type="evidence" value="ECO:0007669"/>
    <property type="project" value="TreeGrafter"/>
</dbReference>
<dbReference type="GO" id="GO:0006601">
    <property type="term" value="P:creatine biosynthetic process"/>
    <property type="evidence" value="ECO:0007669"/>
    <property type="project" value="InterPro"/>
</dbReference>
<evidence type="ECO:0008006" key="8">
    <source>
        <dbReference type="Google" id="ProtNLM"/>
    </source>
</evidence>
<dbReference type="GO" id="GO:0006602">
    <property type="term" value="P:creatinine catabolic process"/>
    <property type="evidence" value="ECO:0007669"/>
    <property type="project" value="InterPro"/>
</dbReference>
<dbReference type="OrthoDB" id="9801445at2"/>
<dbReference type="PANTHER" id="PTHR35005">
    <property type="entry name" value="3-DEHYDRO-SCYLLO-INOSOSE HYDROLASE"/>
    <property type="match status" value="1"/>
</dbReference>
<dbReference type="AlphaFoldDB" id="A0A376A9T7"/>
<dbReference type="RefSeq" id="WP_115671804.1">
    <property type="nucleotide sequence ID" value="NZ_UEYP01000012.1"/>
</dbReference>
<gene>
    <name evidence="6" type="ORF">RHIZ70_339</name>
</gene>
<evidence type="ECO:0000256" key="4">
    <source>
        <dbReference type="ARBA" id="ARBA00022833"/>
    </source>
</evidence>
<comment type="similarity">
    <text evidence="5">Belongs to the creatininase superfamily.</text>
</comment>
<keyword evidence="2" id="KW-0479">Metal-binding</keyword>
<evidence type="ECO:0000313" key="7">
    <source>
        <dbReference type="Proteomes" id="UP000254764"/>
    </source>
</evidence>
<evidence type="ECO:0000256" key="5">
    <source>
        <dbReference type="ARBA" id="ARBA00024029"/>
    </source>
</evidence>
<dbReference type="EMBL" id="UEYP01000012">
    <property type="protein sequence ID" value="SSC64631.1"/>
    <property type="molecule type" value="Genomic_DNA"/>
</dbReference>
<sequence length="264" mass="28830">MNDSVFWAEQTWPEAAAKVAGGAPIFLPLGATEQHGHHMALNVDVVLPTSICETVARAVGGLVLPTIPYGNRSQPKTGGGSAFGGTINLTAHTFSLVVRDVLCELYRQKVRRIVVVNGHYENIWPAVEGIELALDAIGRDRSDGLTILRLDHWDLVQPSTIDRIFPDGYPGIELEHASVIETSMMLALRPDLVDLGRSLHDGPAKFKPYDRYPRPLADVPPSGVLSMTAGSQAEKGNWLLTDVVSRMTQIVRDEFSIGGHHDQR</sequence>